<feature type="region of interest" description="Disordered" evidence="1">
    <location>
        <begin position="580"/>
        <end position="610"/>
    </location>
</feature>
<dbReference type="InterPro" id="IPR036514">
    <property type="entry name" value="SGNH_hydro_sf"/>
</dbReference>
<sequence length="610" mass="68312">IIIIIINIIIIPDDAGTIAHAKYPKYLNNGSVSVGATLRSMVELIARPCLHPMGAQPFLFVFLLCYYASLYTSAWGNLGPLFDDKPHVRTRLRPELNWDWGHHYTRVSVDNQRVSSVLSHVLNYNFTLPRIQLERGLTYLGSACRLRRVVRDLLMGRDVKIGVVGGSVSWGQSATRRGVTDWFSTLSSYMVNAFPTANITARNGCTPGVPSSYMIMCLELSVDPDVDLVFLEYTLNDGHDDKLYDNSIVRNIERLIRRVMALPKRPAVVILHHMSHYQAHYPEGHPKSTGSFRPFYETSEDAQGALAHYYDVQSLSQRTAFYRLAQHKEVPGFAWEEIFADFHPGDHGHKMMADLAVHLVQQVAVGLVMHAYGPADEEVVGEPLPRPMYKGNLPPDTSMCIMNERFKLTVVESRGWEYVNEGTPEKPKPGYVASLPGSVLRVQIDTDRSALGSTAAAEEPVHVFFHHLRSYEKMGQARFSCVSGCSCNATHVDALIRERVSQLYLAGMQVTQAKACVIEITVLDQTSDPQGRHKFKVAGVVVSERPGKPTGITPLGGHNQAFGLQQHTGDAEQVVISKAGRKGVTERRRLQQHPQGQTQKRRQRRRLRRT</sequence>
<dbReference type="SUPFAM" id="SSF52266">
    <property type="entry name" value="SGNH hydrolase"/>
    <property type="match status" value="1"/>
</dbReference>
<evidence type="ECO:0000313" key="2">
    <source>
        <dbReference type="EMBL" id="GFR42868.1"/>
    </source>
</evidence>
<reference evidence="2 3" key="1">
    <citation type="journal article" date="2021" name="Sci. Rep.">
        <title>Genome sequencing of the multicellular alga Astrephomene provides insights into convergent evolution of germ-soma differentiation.</title>
        <authorList>
            <person name="Yamashita S."/>
            <person name="Yamamoto K."/>
            <person name="Matsuzaki R."/>
            <person name="Suzuki S."/>
            <person name="Yamaguchi H."/>
            <person name="Hirooka S."/>
            <person name="Minakuchi Y."/>
            <person name="Miyagishima S."/>
            <person name="Kawachi M."/>
            <person name="Toyoda A."/>
            <person name="Nozaki H."/>
        </authorList>
    </citation>
    <scope>NUCLEOTIDE SEQUENCE [LARGE SCALE GENOMIC DNA]</scope>
    <source>
        <strain evidence="2 3">NIES-4017</strain>
    </source>
</reference>
<dbReference type="PANTHER" id="PTHR34407">
    <property type="entry name" value="EXPRESSED PROTEIN"/>
    <property type="match status" value="1"/>
</dbReference>
<evidence type="ECO:0008006" key="4">
    <source>
        <dbReference type="Google" id="ProtNLM"/>
    </source>
</evidence>
<dbReference type="CDD" id="cd00229">
    <property type="entry name" value="SGNH_hydrolase"/>
    <property type="match status" value="1"/>
</dbReference>
<comment type="caution">
    <text evidence="2">The sequence shown here is derived from an EMBL/GenBank/DDBJ whole genome shotgun (WGS) entry which is preliminary data.</text>
</comment>
<organism evidence="2 3">
    <name type="scientific">Astrephomene gubernaculifera</name>
    <dbReference type="NCBI Taxonomy" id="47775"/>
    <lineage>
        <taxon>Eukaryota</taxon>
        <taxon>Viridiplantae</taxon>
        <taxon>Chlorophyta</taxon>
        <taxon>core chlorophytes</taxon>
        <taxon>Chlorophyceae</taxon>
        <taxon>CS clade</taxon>
        <taxon>Chlamydomonadales</taxon>
        <taxon>Astrephomenaceae</taxon>
        <taxon>Astrephomene</taxon>
    </lineage>
</organism>
<keyword evidence="3" id="KW-1185">Reference proteome</keyword>
<gene>
    <name evidence="2" type="ORF">Agub_g3859</name>
</gene>
<dbReference type="PANTHER" id="PTHR34407:SF1">
    <property type="entry name" value="SGNH HYDROLASE-TYPE ESTERASE DOMAIN-CONTAINING PROTEIN"/>
    <property type="match status" value="1"/>
</dbReference>
<dbReference type="Proteomes" id="UP001054857">
    <property type="component" value="Unassembled WGS sequence"/>
</dbReference>
<protein>
    <recommendedName>
        <fullName evidence="4">SGNH hydrolase-type esterase domain-containing protein</fullName>
    </recommendedName>
</protein>
<accession>A0AAD3DJU4</accession>
<dbReference type="EMBL" id="BMAR01000004">
    <property type="protein sequence ID" value="GFR42868.1"/>
    <property type="molecule type" value="Genomic_DNA"/>
</dbReference>
<name>A0AAD3DJU4_9CHLO</name>
<dbReference type="Gene3D" id="3.40.50.1110">
    <property type="entry name" value="SGNH hydrolase"/>
    <property type="match status" value="1"/>
</dbReference>
<proteinExistence type="predicted"/>
<dbReference type="AlphaFoldDB" id="A0AAD3DJU4"/>
<feature type="compositionally biased region" description="Basic residues" evidence="1">
    <location>
        <begin position="599"/>
        <end position="610"/>
    </location>
</feature>
<evidence type="ECO:0000313" key="3">
    <source>
        <dbReference type="Proteomes" id="UP001054857"/>
    </source>
</evidence>
<evidence type="ECO:0000256" key="1">
    <source>
        <dbReference type="SAM" id="MobiDB-lite"/>
    </source>
</evidence>
<feature type="non-terminal residue" evidence="2">
    <location>
        <position position="1"/>
    </location>
</feature>